<dbReference type="RefSeq" id="WP_162425067.1">
    <property type="nucleotide sequence ID" value="NZ_WVIE01000032.1"/>
</dbReference>
<proteinExistence type="predicted"/>
<evidence type="ECO:0000313" key="4">
    <source>
        <dbReference type="Proteomes" id="UP000646053"/>
    </source>
</evidence>
<gene>
    <name evidence="3" type="ORF">GS601_20015</name>
</gene>
<feature type="chain" id="PRO_5035251210" evidence="2">
    <location>
        <begin position="23"/>
        <end position="128"/>
    </location>
</feature>
<dbReference type="EMBL" id="WVIE01000032">
    <property type="protein sequence ID" value="NDJ19542.1"/>
    <property type="molecule type" value="Genomic_DNA"/>
</dbReference>
<comment type="caution">
    <text evidence="3">The sequence shown here is derived from an EMBL/GenBank/DDBJ whole genome shotgun (WGS) entry which is preliminary data.</text>
</comment>
<protein>
    <submittedName>
        <fullName evidence="3">Uncharacterized protein</fullName>
    </submittedName>
</protein>
<evidence type="ECO:0000256" key="1">
    <source>
        <dbReference type="SAM" id="MobiDB-lite"/>
    </source>
</evidence>
<keyword evidence="2" id="KW-0732">Signal</keyword>
<feature type="compositionally biased region" description="Polar residues" evidence="1">
    <location>
        <begin position="61"/>
        <end position="71"/>
    </location>
</feature>
<evidence type="ECO:0000256" key="2">
    <source>
        <dbReference type="SAM" id="SignalP"/>
    </source>
</evidence>
<feature type="signal peptide" evidence="2">
    <location>
        <begin position="1"/>
        <end position="22"/>
    </location>
</feature>
<organism evidence="3 4">
    <name type="scientific">Myxacorys almedinensis A</name>
    <dbReference type="NCBI Taxonomy" id="2690445"/>
    <lineage>
        <taxon>Bacteria</taxon>
        <taxon>Bacillati</taxon>
        <taxon>Cyanobacteriota</taxon>
        <taxon>Cyanophyceae</taxon>
        <taxon>Leptolyngbyales</taxon>
        <taxon>Leptolyngbyaceae</taxon>
        <taxon>Myxacorys</taxon>
        <taxon>Myxacorys almedinensis</taxon>
    </lineage>
</organism>
<evidence type="ECO:0000313" key="3">
    <source>
        <dbReference type="EMBL" id="NDJ19542.1"/>
    </source>
</evidence>
<dbReference type="AlphaFoldDB" id="A0A8J7Z367"/>
<name>A0A8J7Z367_9CYAN</name>
<sequence>MNKAVAVFTTVVVVSFTYPAVAQSPQFFPMPQGGVRVQPTNAPVTPFGSAASLNGLRTRSLEDTSLPSPATFTLPAVGSPSQGKSPLGSLEIGGGGLDLRANPSSVFPQIPAEYNAGMKLRYRFDPQE</sequence>
<reference evidence="3" key="1">
    <citation type="submission" date="2019-12" db="EMBL/GenBank/DDBJ databases">
        <title>High-Quality draft genome sequences of three cyanobacteria isolated from the limestone walls of the Old Cathedral of Coimbra.</title>
        <authorList>
            <person name="Tiago I."/>
            <person name="Soares F."/>
            <person name="Portugal A."/>
        </authorList>
    </citation>
    <scope>NUCLEOTIDE SEQUENCE</scope>
    <source>
        <strain evidence="3">A</strain>
    </source>
</reference>
<dbReference type="Proteomes" id="UP000646053">
    <property type="component" value="Unassembled WGS sequence"/>
</dbReference>
<feature type="region of interest" description="Disordered" evidence="1">
    <location>
        <begin position="61"/>
        <end position="91"/>
    </location>
</feature>
<accession>A0A8J7Z367</accession>
<keyword evidence="4" id="KW-1185">Reference proteome</keyword>